<evidence type="ECO:0000256" key="2">
    <source>
        <dbReference type="ARBA" id="ARBA00023125"/>
    </source>
</evidence>
<dbReference type="Pfam" id="PF07729">
    <property type="entry name" value="FCD"/>
    <property type="match status" value="2"/>
</dbReference>
<dbReference type="PROSITE" id="PS50949">
    <property type="entry name" value="HTH_GNTR"/>
    <property type="match status" value="2"/>
</dbReference>
<evidence type="ECO:0000256" key="1">
    <source>
        <dbReference type="ARBA" id="ARBA00023015"/>
    </source>
</evidence>
<keyword evidence="1" id="KW-0805">Transcription regulation</keyword>
<dbReference type="GO" id="GO:0003700">
    <property type="term" value="F:DNA-binding transcription factor activity"/>
    <property type="evidence" value="ECO:0007669"/>
    <property type="project" value="InterPro"/>
</dbReference>
<protein>
    <submittedName>
        <fullName evidence="7">Unannotated protein</fullName>
    </submittedName>
</protein>
<feature type="domain" description="HTH gntR-type" evidence="4">
    <location>
        <begin position="18"/>
        <end position="88"/>
    </location>
</feature>
<evidence type="ECO:0000313" key="10">
    <source>
        <dbReference type="EMBL" id="CAB4970853.1"/>
    </source>
</evidence>
<dbReference type="EMBL" id="CAFBOL010000001">
    <property type="protein sequence ID" value="CAB4970853.1"/>
    <property type="molecule type" value="Genomic_DNA"/>
</dbReference>
<dbReference type="EMBL" id="CAEZYF010000010">
    <property type="protein sequence ID" value="CAB4725806.1"/>
    <property type="molecule type" value="Genomic_DNA"/>
</dbReference>
<dbReference type="EMBL" id="CAFAAV010000042">
    <property type="protein sequence ID" value="CAB4811275.1"/>
    <property type="molecule type" value="Genomic_DNA"/>
</dbReference>
<dbReference type="PANTHER" id="PTHR43537">
    <property type="entry name" value="TRANSCRIPTIONAL REGULATOR, GNTR FAMILY"/>
    <property type="match status" value="1"/>
</dbReference>
<evidence type="ECO:0000313" key="8">
    <source>
        <dbReference type="EMBL" id="CAB4846075.1"/>
    </source>
</evidence>
<dbReference type="SMART" id="SM00895">
    <property type="entry name" value="FCD"/>
    <property type="match status" value="2"/>
</dbReference>
<organism evidence="7">
    <name type="scientific">freshwater metagenome</name>
    <dbReference type="NCBI Taxonomy" id="449393"/>
    <lineage>
        <taxon>unclassified sequences</taxon>
        <taxon>metagenomes</taxon>
        <taxon>ecological metagenomes</taxon>
    </lineage>
</organism>
<dbReference type="Pfam" id="PF00392">
    <property type="entry name" value="GntR"/>
    <property type="match status" value="1"/>
</dbReference>
<dbReference type="InterPro" id="IPR036390">
    <property type="entry name" value="WH_DNA-bd_sf"/>
</dbReference>
<dbReference type="SUPFAM" id="SSF48008">
    <property type="entry name" value="GntR ligand-binding domain-like"/>
    <property type="match status" value="2"/>
</dbReference>
<dbReference type="PANTHER" id="PTHR43537:SF5">
    <property type="entry name" value="UXU OPERON TRANSCRIPTIONAL REGULATOR"/>
    <property type="match status" value="1"/>
</dbReference>
<dbReference type="InterPro" id="IPR036388">
    <property type="entry name" value="WH-like_DNA-bd_sf"/>
</dbReference>
<evidence type="ECO:0000313" key="7">
    <source>
        <dbReference type="EMBL" id="CAB4811275.1"/>
    </source>
</evidence>
<feature type="domain" description="HTH gntR-type" evidence="4">
    <location>
        <begin position="257"/>
        <end position="327"/>
    </location>
</feature>
<dbReference type="InterPro" id="IPR008920">
    <property type="entry name" value="TF_FadR/GntR_C"/>
</dbReference>
<name>A0A6J6YRX2_9ZZZZ</name>
<evidence type="ECO:0000259" key="4">
    <source>
        <dbReference type="PROSITE" id="PS50949"/>
    </source>
</evidence>
<dbReference type="SMART" id="SM00345">
    <property type="entry name" value="HTH_GNTR"/>
    <property type="match status" value="2"/>
</dbReference>
<keyword evidence="2" id="KW-0238">DNA-binding</keyword>
<evidence type="ECO:0000256" key="3">
    <source>
        <dbReference type="ARBA" id="ARBA00023163"/>
    </source>
</evidence>
<dbReference type="AlphaFoldDB" id="A0A6J6YRX2"/>
<evidence type="ECO:0000313" key="5">
    <source>
        <dbReference type="EMBL" id="CAB4364084.1"/>
    </source>
</evidence>
<sequence length="477" mass="51855">MVSTDDRAAATNAMPQDRKLASRLASQIMRDLQASDWTVGAVIGSETELLERYAVSRAVLREAERLLEHFGATTTRRGPGGGLIVAAPSTGAVVQAVMVYLTYTGISLGDLMEARTCLERTITRAAALHATEEQVEALRQRVREEQSRSTSDPTDHHVLHTMIGAAANNPAAELFIDILGRLTARWSYPSVAETTNLEALRSSGRAHELLVDAITAGNSSLAERRMNAHLTALGDWLGRNRESPRSLEGVLESADDVKLGTKVARLLMVDIVDRGWPIGEVLGSEAHLVGQYGVSRAALREAVRLLEYLRVAAMKPGPRGGLIITEPSVDPIVEAATVFLEYRRIKTGQLLELRIGLETDAIALVVERATDDDIESLRSLNEDATLRHYAGSIADDLHLRIADLSGNPAIALFVRVLAHLTRVHATGTNVSNRQRVAYAAESGHAHDGIVDAIAQRDTALARRRMMKHLDLMAPVLQ</sequence>
<evidence type="ECO:0000313" key="6">
    <source>
        <dbReference type="EMBL" id="CAB4725806.1"/>
    </source>
</evidence>
<dbReference type="EMBL" id="CAESGF010000010">
    <property type="protein sequence ID" value="CAB4364084.1"/>
    <property type="molecule type" value="Genomic_DNA"/>
</dbReference>
<dbReference type="Gene3D" id="1.20.120.530">
    <property type="entry name" value="GntR ligand-binding domain-like"/>
    <property type="match status" value="2"/>
</dbReference>
<dbReference type="EMBL" id="CAFBMT010000011">
    <property type="protein sequence ID" value="CAB4939578.1"/>
    <property type="molecule type" value="Genomic_DNA"/>
</dbReference>
<reference evidence="7" key="1">
    <citation type="submission" date="2020-05" db="EMBL/GenBank/DDBJ databases">
        <authorList>
            <person name="Chiriac C."/>
            <person name="Salcher M."/>
            <person name="Ghai R."/>
            <person name="Kavagutti S V."/>
        </authorList>
    </citation>
    <scope>NUCLEOTIDE SEQUENCE</scope>
</reference>
<accession>A0A6J6YRX2</accession>
<keyword evidence="3" id="KW-0804">Transcription</keyword>
<evidence type="ECO:0000313" key="9">
    <source>
        <dbReference type="EMBL" id="CAB4939578.1"/>
    </source>
</evidence>
<proteinExistence type="predicted"/>
<dbReference type="EMBL" id="CAFBIY010000002">
    <property type="protein sequence ID" value="CAB4846075.1"/>
    <property type="molecule type" value="Genomic_DNA"/>
</dbReference>
<dbReference type="InterPro" id="IPR000524">
    <property type="entry name" value="Tscrpt_reg_HTH_GntR"/>
</dbReference>
<dbReference type="SUPFAM" id="SSF46785">
    <property type="entry name" value="Winged helix' DNA-binding domain"/>
    <property type="match status" value="2"/>
</dbReference>
<dbReference type="Gene3D" id="1.10.10.10">
    <property type="entry name" value="Winged helix-like DNA-binding domain superfamily/Winged helix DNA-binding domain"/>
    <property type="match status" value="2"/>
</dbReference>
<gene>
    <name evidence="6" type="ORF">UFOPK2656_01763</name>
    <name evidence="7" type="ORF">UFOPK3099_00760</name>
    <name evidence="8" type="ORF">UFOPK3267_00093</name>
    <name evidence="9" type="ORF">UFOPK3651_02062</name>
    <name evidence="10" type="ORF">UFOPK3931_00100</name>
    <name evidence="5" type="ORF">UFOPK4189_01851</name>
</gene>
<dbReference type="InterPro" id="IPR011711">
    <property type="entry name" value="GntR_C"/>
</dbReference>
<dbReference type="GO" id="GO:0003677">
    <property type="term" value="F:DNA binding"/>
    <property type="evidence" value="ECO:0007669"/>
    <property type="project" value="UniProtKB-KW"/>
</dbReference>